<keyword evidence="3" id="KW-1185">Reference proteome</keyword>
<dbReference type="PANTHER" id="PTHR34676">
    <property type="entry name" value="DUF4219 DOMAIN-CONTAINING PROTEIN-RELATED"/>
    <property type="match status" value="1"/>
</dbReference>
<gene>
    <name evidence="2" type="ORF">F3Y22_tig00117016pilonHSYRG00380</name>
</gene>
<proteinExistence type="predicted"/>
<dbReference type="Proteomes" id="UP000436088">
    <property type="component" value="Unassembled WGS sequence"/>
</dbReference>
<accession>A0A6A2WER9</accession>
<name>A0A6A2WER9_HIBSY</name>
<keyword evidence="2" id="KW-0012">Acyltransferase</keyword>
<sequence length="691" mass="78739">MASTSNFDFALESLPINKPPFFNGANYTYWKNRMSEEETRMFQLNLKAIHILFCALGPDEYEKISSCTTAKEIWDKLQVTHEGTNELKESKISLLTHSYENLRMKSDEDIKAMMDRFSVIVNDLKAFGEVIPNEKLSLTLDELIGSLLTHEMMIQDEVDLEKKDETKKETEKKKNVGVGLKSTKVESDSDDDDDDEEMTLFAKCPTWSDDDESSNEEEQEVVNLCLMATGEDSQTVRDGVAAHASICQRSNSTNVMETDCREHVVTELDCCVAFDVNAHSAPNMGFEGLKNMETAAFDVNAYSTANLCLDGQHELKNMESDVDSCVDDDVCIVNAHDVGESSSKEEVKHEETQDALENPTIEEREVSYPREYNYVKDGEIIGDPSKGMSMMGELSFFLGLQIKQRKDGIFINQAKYIKDMLKKFNLENVKPQATPISPSTKLDKDEGGKCIYVKLYRYQSCPKESHLKAIKRIFRYLKNTHSLELWYRRDSSFSLHAFSDTDYGGCKIDRKIPPVSIPPHYVSHYVSIHYECVSLHSLNVYRYTQSLPLKSLINLKTLQTSGWSGDKDQWVRSTQKTSGASSSRDALAPADDDPELEDLFWDFDDPVNLYEDELDQQESQMPPYFQSFMETFDMRFASIESHLTAIGAQQLENQREMRANHKAMNERLNVLTLEMTALRAHFPPPDPPMDD</sequence>
<reference evidence="2" key="1">
    <citation type="submission" date="2019-09" db="EMBL/GenBank/DDBJ databases">
        <title>Draft genome information of white flower Hibiscus syriacus.</title>
        <authorList>
            <person name="Kim Y.-M."/>
        </authorList>
    </citation>
    <scope>NUCLEOTIDE SEQUENCE [LARGE SCALE GENOMIC DNA]</scope>
    <source>
        <strain evidence="2">YM2019G1</strain>
    </source>
</reference>
<comment type="caution">
    <text evidence="2">The sequence shown here is derived from an EMBL/GenBank/DDBJ whole genome shotgun (WGS) entry which is preliminary data.</text>
</comment>
<keyword evidence="2" id="KW-0808">Transferase</keyword>
<dbReference type="Pfam" id="PF14223">
    <property type="entry name" value="Retrotran_gag_2"/>
    <property type="match status" value="1"/>
</dbReference>
<dbReference type="AlphaFoldDB" id="A0A6A2WER9"/>
<protein>
    <submittedName>
        <fullName evidence="2">Lysophosphatidyl acyltransferase 2, putative isoform 1</fullName>
    </submittedName>
</protein>
<dbReference type="GO" id="GO:0016746">
    <property type="term" value="F:acyltransferase activity"/>
    <property type="evidence" value="ECO:0007669"/>
    <property type="project" value="UniProtKB-KW"/>
</dbReference>
<feature type="region of interest" description="Disordered" evidence="1">
    <location>
        <begin position="568"/>
        <end position="592"/>
    </location>
</feature>
<evidence type="ECO:0000313" key="3">
    <source>
        <dbReference type="Proteomes" id="UP000436088"/>
    </source>
</evidence>
<evidence type="ECO:0000256" key="1">
    <source>
        <dbReference type="SAM" id="MobiDB-lite"/>
    </source>
</evidence>
<feature type="compositionally biased region" description="Polar residues" evidence="1">
    <location>
        <begin position="571"/>
        <end position="584"/>
    </location>
</feature>
<evidence type="ECO:0000313" key="2">
    <source>
        <dbReference type="EMBL" id="KAE8655891.1"/>
    </source>
</evidence>
<dbReference type="EMBL" id="VEPZ02001774">
    <property type="protein sequence ID" value="KAE8655891.1"/>
    <property type="molecule type" value="Genomic_DNA"/>
</dbReference>
<dbReference type="PANTHER" id="PTHR34676:SF8">
    <property type="entry name" value="TRANSMEMBRANE PROTEIN"/>
    <property type="match status" value="1"/>
</dbReference>
<organism evidence="2 3">
    <name type="scientific">Hibiscus syriacus</name>
    <name type="common">Rose of Sharon</name>
    <dbReference type="NCBI Taxonomy" id="106335"/>
    <lineage>
        <taxon>Eukaryota</taxon>
        <taxon>Viridiplantae</taxon>
        <taxon>Streptophyta</taxon>
        <taxon>Embryophyta</taxon>
        <taxon>Tracheophyta</taxon>
        <taxon>Spermatophyta</taxon>
        <taxon>Magnoliopsida</taxon>
        <taxon>eudicotyledons</taxon>
        <taxon>Gunneridae</taxon>
        <taxon>Pentapetalae</taxon>
        <taxon>rosids</taxon>
        <taxon>malvids</taxon>
        <taxon>Malvales</taxon>
        <taxon>Malvaceae</taxon>
        <taxon>Malvoideae</taxon>
        <taxon>Hibiscus</taxon>
    </lineage>
</organism>